<gene>
    <name evidence="2" type="ORF">FYC51_00290</name>
</gene>
<dbReference type="AlphaFoldDB" id="A0A5S4V6P7"/>
<evidence type="ECO:0000313" key="2">
    <source>
        <dbReference type="EMBL" id="TYL54504.1"/>
    </source>
</evidence>
<dbReference type="EMBL" id="VSSB01000001">
    <property type="protein sequence ID" value="TYL54504.1"/>
    <property type="molecule type" value="Genomic_DNA"/>
</dbReference>
<proteinExistence type="predicted"/>
<name>A0A5S4V6P7_9MICO</name>
<keyword evidence="3" id="KW-1185">Reference proteome</keyword>
<accession>A0A5S4V6P7</accession>
<feature type="domain" description="CinA C-terminal" evidence="1">
    <location>
        <begin position="13"/>
        <end position="162"/>
    </location>
</feature>
<dbReference type="Pfam" id="PF02464">
    <property type="entry name" value="CinA"/>
    <property type="match status" value="1"/>
</dbReference>
<dbReference type="SUPFAM" id="SSF142433">
    <property type="entry name" value="CinA-like"/>
    <property type="match status" value="1"/>
</dbReference>
<dbReference type="InterPro" id="IPR036653">
    <property type="entry name" value="CinA-like_C"/>
</dbReference>
<reference evidence="2 3" key="1">
    <citation type="submission" date="2019-08" db="EMBL/GenBank/DDBJ databases">
        <authorList>
            <person name="Hu J."/>
        </authorList>
    </citation>
    <scope>NUCLEOTIDE SEQUENCE [LARGE SCALE GENOMIC DNA]</scope>
    <source>
        <strain evidence="2 3">NEAU-184</strain>
    </source>
</reference>
<comment type="caution">
    <text evidence="2">The sequence shown here is derived from an EMBL/GenBank/DDBJ whole genome shotgun (WGS) entry which is preliminary data.</text>
</comment>
<dbReference type="Proteomes" id="UP000325243">
    <property type="component" value="Unassembled WGS sequence"/>
</dbReference>
<dbReference type="InterPro" id="IPR008136">
    <property type="entry name" value="CinA_C"/>
</dbReference>
<dbReference type="Gene3D" id="3.90.950.20">
    <property type="entry name" value="CinA-like"/>
    <property type="match status" value="1"/>
</dbReference>
<dbReference type="NCBIfam" id="TIGR00199">
    <property type="entry name" value="PncC_domain"/>
    <property type="match status" value="1"/>
</dbReference>
<evidence type="ECO:0000313" key="3">
    <source>
        <dbReference type="Proteomes" id="UP000325243"/>
    </source>
</evidence>
<protein>
    <submittedName>
        <fullName evidence="2">CinA family protein</fullName>
    </submittedName>
</protein>
<sequence length="166" mass="16372">MPPPPEPAADAVALVAELTRRGLTLAVAESLTGGLLTAAIVAVPGASVALNGGVVAYATPLKSALLGVDERLLDERGAVDPDVARAMADGVRHACAVDGRPADLGLATTGVAGPDQQDGHEPGTAFVAVSGLGPSESMALALTGDRAAIRAATVEAALRLALARLA</sequence>
<evidence type="ECO:0000259" key="1">
    <source>
        <dbReference type="Pfam" id="PF02464"/>
    </source>
</evidence>
<organism evidence="2 3">
    <name type="scientific">Agromyces mariniharenae</name>
    <dbReference type="NCBI Taxonomy" id="2604423"/>
    <lineage>
        <taxon>Bacteria</taxon>
        <taxon>Bacillati</taxon>
        <taxon>Actinomycetota</taxon>
        <taxon>Actinomycetes</taxon>
        <taxon>Micrococcales</taxon>
        <taxon>Microbacteriaceae</taxon>
        <taxon>Agromyces</taxon>
    </lineage>
</organism>